<dbReference type="EMBL" id="LAZR01000051">
    <property type="protein sequence ID" value="KKN98463.1"/>
    <property type="molecule type" value="Genomic_DNA"/>
</dbReference>
<gene>
    <name evidence="1" type="ORF">LCGC14_0145740</name>
</gene>
<dbReference type="AlphaFoldDB" id="A0A0F9Y1C1"/>
<organism evidence="1">
    <name type="scientific">marine sediment metagenome</name>
    <dbReference type="NCBI Taxonomy" id="412755"/>
    <lineage>
        <taxon>unclassified sequences</taxon>
        <taxon>metagenomes</taxon>
        <taxon>ecological metagenomes</taxon>
    </lineage>
</organism>
<name>A0A0F9Y1C1_9ZZZZ</name>
<accession>A0A0F9Y1C1</accession>
<comment type="caution">
    <text evidence="1">The sequence shown here is derived from an EMBL/GenBank/DDBJ whole genome shotgun (WGS) entry which is preliminary data.</text>
</comment>
<reference evidence="1" key="1">
    <citation type="journal article" date="2015" name="Nature">
        <title>Complex archaea that bridge the gap between prokaryotes and eukaryotes.</title>
        <authorList>
            <person name="Spang A."/>
            <person name="Saw J.H."/>
            <person name="Jorgensen S.L."/>
            <person name="Zaremba-Niedzwiedzka K."/>
            <person name="Martijn J."/>
            <person name="Lind A.E."/>
            <person name="van Eijk R."/>
            <person name="Schleper C."/>
            <person name="Guy L."/>
            <person name="Ettema T.J."/>
        </authorList>
    </citation>
    <scope>NUCLEOTIDE SEQUENCE</scope>
</reference>
<protein>
    <submittedName>
        <fullName evidence="1">Uncharacterized protein</fullName>
    </submittedName>
</protein>
<proteinExistence type="predicted"/>
<sequence length="68" mass="8120">MSKNKELILAVEEARKRVDSARDDLTKAWYDWSVHCFEVLEPDPKMLAYVKEAEQKRLRLKKERESVI</sequence>
<evidence type="ECO:0000313" key="1">
    <source>
        <dbReference type="EMBL" id="KKN98463.1"/>
    </source>
</evidence>